<feature type="repeat" description="WD" evidence="3">
    <location>
        <begin position="538"/>
        <end position="579"/>
    </location>
</feature>
<protein>
    <recommendedName>
        <fullName evidence="5">GPR158/179 extracellular domain-containing protein</fullName>
    </recommendedName>
</protein>
<keyword evidence="4" id="KW-1133">Transmembrane helix</keyword>
<dbReference type="Gene3D" id="3.30.450.20">
    <property type="entry name" value="PAS domain"/>
    <property type="match status" value="1"/>
</dbReference>
<keyword evidence="6" id="KW-1185">Reference proteome</keyword>
<reference evidence="7" key="1">
    <citation type="submission" date="2022-11" db="UniProtKB">
        <authorList>
            <consortium name="WormBaseParasite"/>
        </authorList>
    </citation>
    <scope>IDENTIFICATION</scope>
</reference>
<feature type="transmembrane region" description="Helical" evidence="4">
    <location>
        <begin position="1438"/>
        <end position="1458"/>
    </location>
</feature>
<dbReference type="Pfam" id="PF22572">
    <property type="entry name" value="GPR158_179_EC"/>
    <property type="match status" value="2"/>
</dbReference>
<keyword evidence="4" id="KW-0472">Membrane</keyword>
<dbReference type="PROSITE" id="PS50082">
    <property type="entry name" value="WD_REPEATS_2"/>
    <property type="match status" value="2"/>
</dbReference>
<keyword evidence="2" id="KW-0677">Repeat</keyword>
<evidence type="ECO:0000256" key="3">
    <source>
        <dbReference type="PROSITE-ProRule" id="PRU00221"/>
    </source>
</evidence>
<dbReference type="PANTHER" id="PTHR44099:SF4">
    <property type="entry name" value="RABCONNECTIN-3B, ISOFORM A"/>
    <property type="match status" value="1"/>
</dbReference>
<dbReference type="InterPro" id="IPR049916">
    <property type="entry name" value="WDR72-like"/>
</dbReference>
<evidence type="ECO:0000256" key="1">
    <source>
        <dbReference type="ARBA" id="ARBA00022574"/>
    </source>
</evidence>
<dbReference type="Gene3D" id="2.130.10.10">
    <property type="entry name" value="YVTN repeat-like/Quinoprotein amine dehydrogenase"/>
    <property type="match status" value="3"/>
</dbReference>
<dbReference type="InterPro" id="IPR011044">
    <property type="entry name" value="Quino_amine_DH_bsu"/>
</dbReference>
<proteinExistence type="predicted"/>
<feature type="domain" description="GPR158/179 extracellular" evidence="5">
    <location>
        <begin position="1758"/>
        <end position="1859"/>
    </location>
</feature>
<name>A0A915EW27_9CEST</name>
<sequence>MLKVCSPVVVPIVSWSKQCPLHEISEVLFSPKFSEIVTGASSGELIIWTFDNKENFWPRWMCTGHVGSIKNLGFARIDAKLSDSYFFSHSSTNELAIWNWEDGTCVDIRVDQIYHHTRIKSFKPSFTDAHLLFCSGQYPCIVVMHALQLSNLFTLASNAHPNWIQDFALFTHTHLKQEVVLGVSNSGVVIVWTLTGKETLNSTTYEHESRTIPTNSPILQIHCCEHLPRLVLLICVKEWRILDAIDCSTQTFHASCDPNEHYVGGSFFHREYLAIYTNVGEVCIYHLPKKIGSGLQVASLKPQLVIKLRMNDAPRIKRPIRYQFQHTPDSLLFIGEKLLEIPPFLRTRLSDVWQKISKHLLTEVAFFNHTSVPTDVVTSCIIVYASTYATNATPKRSLPPLLIRGTSTGDLIITSPASSHRFRGHCGAVLALLHPFSFALDSTTFRPNLFLSGGDDFAVRLWDLEAILFGDEEKGETNPLAVFYNHAAPIIALLVGPVTRPSSLAGCVIVVADDGTVSVLSPNDKYTLIRARTASGGYANTPATVHAISWRLAEMLLLILAADGSLAVWDIRSGQLERCEMGSTAVEIFNTGSETFTIGSSPLPSLPSFFTCPANQSASAASVSHRTAAGRITRRNSVTNQSARFLPPLLLQSVGINVCGGPAAFVFHFDPEALISNLLSSAVASKDMESIGNDILLSLQDCGSLVKFLLSVIYPWSDDPSAEYDVQVLGALQLAKRPQKPHLGCLSMAGYLTLRIPCQPDAIDKADYDSSLSTKVVTNLRLVQVALADALCCMPAGRLAEIFPSSIPIDSLLIRSICSSTSSSSHILHQMRLHTLLARWQTKCLHMRYSARTLTYSLLDSLSTEERRNLVNQWVRFLPEVKNLPESIHATTNGIVNGAPTHRSAANHIDAVGSTDTPTALDCCESQELLKMSIKLESGIFDSFAFGPSRPLNASSVHRYRVANCAILILASIATRVVSEHLSPALAARDLCVELNYPPTSAAASLSPYYHPLPPEVKITTTVMEDEVLRRIASALMVFLDYTPPDGTKRQALAQVASPIRRTAIDFLGRGFPLWEPYVDTAHLLNSLLSLIASEVGQLADLQPGEVFNEQRDVARASRQALWRLAFTRPHLVILTLSLMLRRLGSQALNAMLTSNATAVDAGNTSAEIGGNSQRLLRVVVSSPALASPIFAVNSGSELSRHLNKSVRNPSQPTNQAAGTGQPLPLLKAAVEVLRVLTELSGRRGVEMTPILPELVEVVLVCVDRTRLRERGLHAVFPILQRFHSVDSHTRAQKVCVGGTNGMLIFFDFKSGRYNSTSAHNTPITAVCFNSEGRQLASYSMQENTVKTWQLSSTGLFGIGSQQVRALNTYPIRPLQRPGGSTAAALDPTEIVLTWPEPGVVNVLHADVLIRSVTLLGRGRVGGAEDDFLLCTGACLKIGYSLPLLFYLLSCLFIRLSFCRSFVVWQVLMKIFKSYKEDALTFLVIIIVSLLTVLLSVLHHTTALSPYSWYPRDNFDLIMEKMSRANPNNCKYLSEADLTLPTTTISQMPKYNQIPLQVWYANRSKLLHLHNLALNRAFFFSYILQRLNDTRTGPALLPSQIYYYFSGAADISSAPNAVNTSGIYMDTNCSYASWYVSDSVNTTFPLFAPVTRRLDDWNDETNFLRIPTNNTIESTDMGAGPYSNYTAPWYRNNFFIHDTEMGINFIPDNRGTAIGKNQYATRTRLADLYGNLVEMLEAFNFFGPNAPGIKETFLPVRFTRPYYDCGHSNRWIVSAVSALSDYMPRYSPIDRLRGPRMVGVTVTSMDFLRIDFNPCPQSMGNPDYFLAGTARCKPTTMCVPLSGYGFARGGYECVCQPGYRLPMQQNGPFRGIDIEQATEEEYKNGFDCLPVGWRQVVPHEIAKDRLQSAGGDQIPVQRPRRSSWYSTPLEFVTSPTNYLPLQMTRFLNKFGFLNAKKMSPLDDIFHKVDDTAGHHDARPVEPPLEIRSVYQGVNKTRSLARRTRNWKHRAANGGLAIVVKRKRRDVDIPFYYLGNGYTFNEEAYNEVIRLIAYIDTVTPENCASKSPTELQMPSGVSYGAEAQFEMEGRVALRLAHFLSAYYQNNIVGELYGNLRSGVPLNRFELFGEVYANVLSSFQIVSSGIFFDRQAFVDHEGTTWDLFAPFAYKPSMATQVAEAIDMSARDHRNYTEQAWFRVLKERWESSRQGLESITTKPYIRSNINGTQIQRYFNFPLFYRVPRYEEGYWTEPYYVCDGFFNGWVITYATPFFGYLDNRRTLDFMGVVTVSVDLHQLDINQCPQSFYTPNFFKNTARCDFQNTYVSFLPSSNAIPLTKTAIALVYATLQAPPSSPPLPVKLPTAGVTLHGQTAFSHRLNEIAFLASPLSFPTESPTNPVIAPQTASLHHRNGQKCLFPSPANRRAPRAHGDWLPCFLIGLISAWLEGRWRQNAIAGVNAEPARGDHVTKSIGHSWPLGWLAVRPT</sequence>
<evidence type="ECO:0000256" key="4">
    <source>
        <dbReference type="SAM" id="Phobius"/>
    </source>
</evidence>
<feature type="domain" description="GPR158/179 extracellular" evidence="5">
    <location>
        <begin position="2247"/>
        <end position="2321"/>
    </location>
</feature>
<accession>A0A915EW27</accession>
<dbReference type="InterPro" id="IPR054714">
    <property type="entry name" value="GPR158_179_extracellular"/>
</dbReference>
<dbReference type="GO" id="GO:0005737">
    <property type="term" value="C:cytoplasm"/>
    <property type="evidence" value="ECO:0007669"/>
    <property type="project" value="TreeGrafter"/>
</dbReference>
<dbReference type="SMART" id="SM00320">
    <property type="entry name" value="WD40"/>
    <property type="match status" value="7"/>
</dbReference>
<evidence type="ECO:0000256" key="2">
    <source>
        <dbReference type="ARBA" id="ARBA00022737"/>
    </source>
</evidence>
<dbReference type="SUPFAM" id="SSF50969">
    <property type="entry name" value="YVTN repeat-like/Quinoprotein amine dehydrogenase"/>
    <property type="match status" value="1"/>
</dbReference>
<keyword evidence="1 3" id="KW-0853">WD repeat</keyword>
<dbReference type="PANTHER" id="PTHR44099">
    <property type="entry name" value="RABCONNECTIN-3B, ISOFORM A"/>
    <property type="match status" value="1"/>
</dbReference>
<dbReference type="InterPro" id="IPR036322">
    <property type="entry name" value="WD40_repeat_dom_sf"/>
</dbReference>
<evidence type="ECO:0000313" key="6">
    <source>
        <dbReference type="Proteomes" id="UP000887562"/>
    </source>
</evidence>
<dbReference type="WBParaSite" id="maker-E.canG7_contigs_1345-snap-gene-0.27-mRNA-1">
    <property type="protein sequence ID" value="maker-E.canG7_contigs_1345-snap-gene-0.27-mRNA-1"/>
    <property type="gene ID" value="EcG7_04491"/>
</dbReference>
<evidence type="ECO:0000313" key="7">
    <source>
        <dbReference type="WBParaSite" id="maker-E.canG7_contigs_1345-snap-gene-0.27-mRNA-1"/>
    </source>
</evidence>
<feature type="transmembrane region" description="Helical" evidence="4">
    <location>
        <begin position="1479"/>
        <end position="1498"/>
    </location>
</feature>
<dbReference type="InterPro" id="IPR015943">
    <property type="entry name" value="WD40/YVTN_repeat-like_dom_sf"/>
</dbReference>
<dbReference type="CDD" id="cd00054">
    <property type="entry name" value="EGF_CA"/>
    <property type="match status" value="1"/>
</dbReference>
<dbReference type="Proteomes" id="UP000887562">
    <property type="component" value="Unplaced"/>
</dbReference>
<dbReference type="InterPro" id="IPR001680">
    <property type="entry name" value="WD40_rpt"/>
</dbReference>
<dbReference type="Pfam" id="PF00400">
    <property type="entry name" value="WD40"/>
    <property type="match status" value="1"/>
</dbReference>
<organism evidence="6 7">
    <name type="scientific">Echinococcus canadensis</name>
    <dbReference type="NCBI Taxonomy" id="519352"/>
    <lineage>
        <taxon>Eukaryota</taxon>
        <taxon>Metazoa</taxon>
        <taxon>Spiralia</taxon>
        <taxon>Lophotrochozoa</taxon>
        <taxon>Platyhelminthes</taxon>
        <taxon>Cestoda</taxon>
        <taxon>Eucestoda</taxon>
        <taxon>Cyclophyllidea</taxon>
        <taxon>Taeniidae</taxon>
        <taxon>Echinococcus</taxon>
        <taxon>Echinococcus canadensis group</taxon>
    </lineage>
</organism>
<feature type="repeat" description="WD" evidence="3">
    <location>
        <begin position="448"/>
        <end position="465"/>
    </location>
</feature>
<evidence type="ECO:0000259" key="5">
    <source>
        <dbReference type="Pfam" id="PF22572"/>
    </source>
</evidence>
<dbReference type="InterPro" id="IPR019775">
    <property type="entry name" value="WD40_repeat_CS"/>
</dbReference>
<keyword evidence="4" id="KW-0812">Transmembrane</keyword>
<dbReference type="SUPFAM" id="SSF50978">
    <property type="entry name" value="WD40 repeat-like"/>
    <property type="match status" value="1"/>
</dbReference>
<dbReference type="PROSITE" id="PS00678">
    <property type="entry name" value="WD_REPEATS_1"/>
    <property type="match status" value="1"/>
</dbReference>